<organism evidence="1 2">
    <name type="scientific">Plastoroseomonas hellenica</name>
    <dbReference type="NCBI Taxonomy" id="2687306"/>
    <lineage>
        <taxon>Bacteria</taxon>
        <taxon>Pseudomonadati</taxon>
        <taxon>Pseudomonadota</taxon>
        <taxon>Alphaproteobacteria</taxon>
        <taxon>Acetobacterales</taxon>
        <taxon>Acetobacteraceae</taxon>
        <taxon>Plastoroseomonas</taxon>
    </lineage>
</organism>
<evidence type="ECO:0000313" key="1">
    <source>
        <dbReference type="EMBL" id="MBR0666936.1"/>
    </source>
</evidence>
<sequence length="269" mass="28721">MAAGDAMPVGEDDLQAWVDGRLPPERRTAVDAWLAANPVAAARFRAMAAQREMLRDALRPHHDAPMPARLRVANLLAARREAQGRGQRRIAAAAAWLVLGGVLGWAGNALLPQRERPMVTEALAAHAVFAADAGRPVEISVAQEAQMLRWLSDRLGRPLVVPELGPAGYRLMGGRLLAGATGDPAAQLMYEGPRGARLTLYLRADRAGGAGAEFRYAEGTTNSVTAFWWVDRGFGYAVAAEGLNRAALLHLAEAVHRQVAGAPRPDPGL</sequence>
<reference evidence="2" key="1">
    <citation type="journal article" date="2021" name="Syst. Appl. Microbiol.">
        <title>Roseomonas hellenica sp. nov., isolated from roots of wild-growing Alkanna tinctoria.</title>
        <authorList>
            <person name="Rat A."/>
            <person name="Naranjo H.D."/>
            <person name="Lebbe L."/>
            <person name="Cnockaert M."/>
            <person name="Krigas N."/>
            <person name="Grigoriadou K."/>
            <person name="Maloupa E."/>
            <person name="Willems A."/>
        </authorList>
    </citation>
    <scope>NUCLEOTIDE SEQUENCE [LARGE SCALE GENOMIC DNA]</scope>
    <source>
        <strain evidence="2">LMG 31523</strain>
    </source>
</reference>
<proteinExistence type="predicted"/>
<evidence type="ECO:0000313" key="2">
    <source>
        <dbReference type="Proteomes" id="UP001196870"/>
    </source>
</evidence>
<dbReference type="EMBL" id="JAAGBB010000028">
    <property type="protein sequence ID" value="MBR0666936.1"/>
    <property type="molecule type" value="Genomic_DNA"/>
</dbReference>
<comment type="caution">
    <text evidence="1">The sequence shown here is derived from an EMBL/GenBank/DDBJ whole genome shotgun (WGS) entry which is preliminary data.</text>
</comment>
<dbReference type="Proteomes" id="UP001196870">
    <property type="component" value="Unassembled WGS sequence"/>
</dbReference>
<name>A0ABS5F2Y1_9PROT</name>
<keyword evidence="2" id="KW-1185">Reference proteome</keyword>
<gene>
    <name evidence="1" type="ORF">GXW71_21425</name>
</gene>
<accession>A0ABS5F2Y1</accession>
<dbReference type="RefSeq" id="WP_211854718.1">
    <property type="nucleotide sequence ID" value="NZ_JAAGBB010000028.1"/>
</dbReference>
<protein>
    <submittedName>
        <fullName evidence="1">Anti-sigma factor</fullName>
    </submittedName>
</protein>